<keyword evidence="3" id="KW-1185">Reference proteome</keyword>
<name>A0A8X6UDY5_NEPPI</name>
<keyword evidence="1" id="KW-0812">Transmembrane</keyword>
<dbReference type="AlphaFoldDB" id="A0A8X6UDY5"/>
<organism evidence="2 3">
    <name type="scientific">Nephila pilipes</name>
    <name type="common">Giant wood spider</name>
    <name type="synonym">Nephila maculata</name>
    <dbReference type="NCBI Taxonomy" id="299642"/>
    <lineage>
        <taxon>Eukaryota</taxon>
        <taxon>Metazoa</taxon>
        <taxon>Ecdysozoa</taxon>
        <taxon>Arthropoda</taxon>
        <taxon>Chelicerata</taxon>
        <taxon>Arachnida</taxon>
        <taxon>Araneae</taxon>
        <taxon>Araneomorphae</taxon>
        <taxon>Entelegynae</taxon>
        <taxon>Araneoidea</taxon>
        <taxon>Nephilidae</taxon>
        <taxon>Nephila</taxon>
    </lineage>
</organism>
<reference evidence="2" key="1">
    <citation type="submission" date="2020-08" db="EMBL/GenBank/DDBJ databases">
        <title>Multicomponent nature underlies the extraordinary mechanical properties of spider dragline silk.</title>
        <authorList>
            <person name="Kono N."/>
            <person name="Nakamura H."/>
            <person name="Mori M."/>
            <person name="Yoshida Y."/>
            <person name="Ohtoshi R."/>
            <person name="Malay A.D."/>
            <person name="Moran D.A.P."/>
            <person name="Tomita M."/>
            <person name="Numata K."/>
            <person name="Arakawa K."/>
        </authorList>
    </citation>
    <scope>NUCLEOTIDE SEQUENCE</scope>
</reference>
<accession>A0A8X6UDY5</accession>
<evidence type="ECO:0000256" key="1">
    <source>
        <dbReference type="SAM" id="Phobius"/>
    </source>
</evidence>
<comment type="caution">
    <text evidence="2">The sequence shown here is derived from an EMBL/GenBank/DDBJ whole genome shotgun (WGS) entry which is preliminary data.</text>
</comment>
<dbReference type="EMBL" id="BMAW01027093">
    <property type="protein sequence ID" value="GFU00443.1"/>
    <property type="molecule type" value="Genomic_DNA"/>
</dbReference>
<feature type="transmembrane region" description="Helical" evidence="1">
    <location>
        <begin position="30"/>
        <end position="50"/>
    </location>
</feature>
<sequence length="135" mass="15816">MIRFNLGPFLWKKLFVDDCGSFAGKLDSLVLFFVFYYFFPVTLFGDEVFFREWMYEDYVRKGIGSRYSSAVLIFPGPKDKEQGQGESFMKRKINKAFLGNEKDNEEEMILSFVHSLSLLHFKNFFPRGGVLKLFA</sequence>
<evidence type="ECO:0000313" key="3">
    <source>
        <dbReference type="Proteomes" id="UP000887013"/>
    </source>
</evidence>
<gene>
    <name evidence="2" type="ORF">NPIL_266941</name>
</gene>
<protein>
    <submittedName>
        <fullName evidence="2">Uncharacterized protein</fullName>
    </submittedName>
</protein>
<keyword evidence="1" id="KW-1133">Transmembrane helix</keyword>
<keyword evidence="1" id="KW-0472">Membrane</keyword>
<evidence type="ECO:0000313" key="2">
    <source>
        <dbReference type="EMBL" id="GFU00443.1"/>
    </source>
</evidence>
<proteinExistence type="predicted"/>
<dbReference type="Proteomes" id="UP000887013">
    <property type="component" value="Unassembled WGS sequence"/>
</dbReference>